<dbReference type="InterPro" id="IPR020845">
    <property type="entry name" value="AMP-binding_CS"/>
</dbReference>
<organism evidence="5 6">
    <name type="scientific">Ereboglobus luteus</name>
    <dbReference type="NCBI Taxonomy" id="1796921"/>
    <lineage>
        <taxon>Bacteria</taxon>
        <taxon>Pseudomonadati</taxon>
        <taxon>Verrucomicrobiota</taxon>
        <taxon>Opitutia</taxon>
        <taxon>Opitutales</taxon>
        <taxon>Opitutaceae</taxon>
        <taxon>Ereboglobus</taxon>
    </lineage>
</organism>
<sequence length="478" mass="51038">MAPVGDTKGRAKPPAEPELSPNAKKQSAQPEVSPYPTNLLATWRALVAQSPSATAVIDGDTARVWSRAELAAAARVWLDSLPTDTRAHITRRRVVMAEPNSARWFYIFLGLLEIGAVPALADSKETPDRLAAIADVSRAASILRDGELTLLAPRPPVRRRDELLIKLTSGSTGVPKALVFTHTQMLADGRQICATMRISPGDLNLGIIPFGHSYGLGHLVIPLLEQGTPLLSAASPFPQSIAADCARWKPTVFPAVPTLLRALSSTDVSPAALASLRLVISAGAPLQPADALAFANKYGKHVHNFYGTSETGGIAYDRKGDAAETGRAIGQLIDGVRITFRRGKRFTVESPSVHGRGRYSPPDRGEFNPAGELTLLGRAGRTLKIAGRRLDPGEVETMLRALPGVREAFVAAHPTRPDAIAAAVASDAPSPTAADIRRQLTPRLAAWKIPDRIVVLPAFPLTQRGKTDRAALIKLIAK</sequence>
<dbReference type="Pfam" id="PF00501">
    <property type="entry name" value="AMP-binding"/>
    <property type="match status" value="1"/>
</dbReference>
<dbReference type="PROSITE" id="PS00455">
    <property type="entry name" value="AMP_BINDING"/>
    <property type="match status" value="1"/>
</dbReference>
<dbReference type="PANTHER" id="PTHR43352">
    <property type="entry name" value="ACETYL-COA SYNTHETASE"/>
    <property type="match status" value="1"/>
</dbReference>
<dbReference type="GO" id="GO:0044550">
    <property type="term" value="P:secondary metabolite biosynthetic process"/>
    <property type="evidence" value="ECO:0007669"/>
    <property type="project" value="TreeGrafter"/>
</dbReference>
<name>A0A2U8DZ64_9BACT</name>
<evidence type="ECO:0000313" key="5">
    <source>
        <dbReference type="EMBL" id="AWI07917.1"/>
    </source>
</evidence>
<gene>
    <name evidence="5" type="ORF">CKA38_00380</name>
</gene>
<protein>
    <recommendedName>
        <fullName evidence="7">AMP-dependent synthetase/ligase domain-containing protein</fullName>
    </recommendedName>
</protein>
<feature type="domain" description="AMP-dependent synthetase/ligase" evidence="3">
    <location>
        <begin position="47"/>
        <end position="338"/>
    </location>
</feature>
<dbReference type="OrthoDB" id="180474at2"/>
<evidence type="ECO:0000259" key="3">
    <source>
        <dbReference type="Pfam" id="PF00501"/>
    </source>
</evidence>
<dbReference type="SUPFAM" id="SSF56801">
    <property type="entry name" value="Acetyl-CoA synthetase-like"/>
    <property type="match status" value="1"/>
</dbReference>
<evidence type="ECO:0000256" key="1">
    <source>
        <dbReference type="ARBA" id="ARBA00022598"/>
    </source>
</evidence>
<keyword evidence="1" id="KW-0436">Ligase</keyword>
<evidence type="ECO:0000259" key="4">
    <source>
        <dbReference type="Pfam" id="PF13193"/>
    </source>
</evidence>
<dbReference type="InterPro" id="IPR042099">
    <property type="entry name" value="ANL_N_sf"/>
</dbReference>
<dbReference type="Proteomes" id="UP000244896">
    <property type="component" value="Chromosome"/>
</dbReference>
<dbReference type="GO" id="GO:0016878">
    <property type="term" value="F:acid-thiol ligase activity"/>
    <property type="evidence" value="ECO:0007669"/>
    <property type="project" value="TreeGrafter"/>
</dbReference>
<dbReference type="InterPro" id="IPR025110">
    <property type="entry name" value="AMP-bd_C"/>
</dbReference>
<dbReference type="CDD" id="cd04433">
    <property type="entry name" value="AFD_class_I"/>
    <property type="match status" value="1"/>
</dbReference>
<accession>A0A2U8DZ64</accession>
<dbReference type="EMBL" id="CP023004">
    <property type="protein sequence ID" value="AWI07917.1"/>
    <property type="molecule type" value="Genomic_DNA"/>
</dbReference>
<feature type="region of interest" description="Disordered" evidence="2">
    <location>
        <begin position="350"/>
        <end position="369"/>
    </location>
</feature>
<dbReference type="AlphaFoldDB" id="A0A2U8DZ64"/>
<dbReference type="Pfam" id="PF13193">
    <property type="entry name" value="AMP-binding_C"/>
    <property type="match status" value="1"/>
</dbReference>
<dbReference type="KEGG" id="elut:CKA38_00380"/>
<dbReference type="PANTHER" id="PTHR43352:SF1">
    <property type="entry name" value="ANTHRANILATE--COA LIGASE"/>
    <property type="match status" value="1"/>
</dbReference>
<proteinExistence type="predicted"/>
<evidence type="ECO:0000313" key="6">
    <source>
        <dbReference type="Proteomes" id="UP000244896"/>
    </source>
</evidence>
<reference evidence="5 6" key="1">
    <citation type="journal article" date="2018" name="Syst. Appl. Microbiol.">
        <title>Ereboglobus luteus gen. nov. sp. nov. from cockroach guts, and new insights into the oxygen relationship of the genera Opitutus and Didymococcus (Verrucomicrobia: Opitutaceae).</title>
        <authorList>
            <person name="Tegtmeier D."/>
            <person name="Belitz A."/>
            <person name="Radek R."/>
            <person name="Heimerl T."/>
            <person name="Brune A."/>
        </authorList>
    </citation>
    <scope>NUCLEOTIDE SEQUENCE [LARGE SCALE GENOMIC DNA]</scope>
    <source>
        <strain evidence="5 6">Ho45</strain>
    </source>
</reference>
<dbReference type="Gene3D" id="3.40.50.12780">
    <property type="entry name" value="N-terminal domain of ligase-like"/>
    <property type="match status" value="1"/>
</dbReference>
<feature type="region of interest" description="Disordered" evidence="2">
    <location>
        <begin position="1"/>
        <end position="33"/>
    </location>
</feature>
<feature type="compositionally biased region" description="Polar residues" evidence="2">
    <location>
        <begin position="23"/>
        <end position="33"/>
    </location>
</feature>
<dbReference type="Gene3D" id="3.30.300.30">
    <property type="match status" value="1"/>
</dbReference>
<evidence type="ECO:0008006" key="7">
    <source>
        <dbReference type="Google" id="ProtNLM"/>
    </source>
</evidence>
<keyword evidence="6" id="KW-1185">Reference proteome</keyword>
<feature type="domain" description="AMP-binding enzyme C-terminal" evidence="4">
    <location>
        <begin position="394"/>
        <end position="466"/>
    </location>
</feature>
<dbReference type="InterPro" id="IPR000873">
    <property type="entry name" value="AMP-dep_synth/lig_dom"/>
</dbReference>
<dbReference type="InterPro" id="IPR045851">
    <property type="entry name" value="AMP-bd_C_sf"/>
</dbReference>
<evidence type="ECO:0000256" key="2">
    <source>
        <dbReference type="SAM" id="MobiDB-lite"/>
    </source>
</evidence>